<proteinExistence type="predicted"/>
<keyword evidence="3" id="KW-1185">Reference proteome</keyword>
<gene>
    <name evidence="2" type="ORF">CH63R_11511</name>
</gene>
<sequence length="153" mass="17046">MDWRASLLGSATTREKEEKQAQSQPQRVFLFLIPYPFQTVVLLPSERPRGSRFLLTSGGWKPPPEGKRNGFISGFEKLRVPITLRVVLIGSGAAQMFQSSGQAATTQPNGLRSKVLPARSRLWPPIPLPVRDLKVTTGELWTMDEVEIECLAC</sequence>
<feature type="region of interest" description="Disordered" evidence="1">
    <location>
        <begin position="1"/>
        <end position="21"/>
    </location>
</feature>
<organism evidence="2 3">
    <name type="scientific">Colletotrichum higginsianum (strain IMI 349063)</name>
    <name type="common">Crucifer anthracnose fungus</name>
    <dbReference type="NCBI Taxonomy" id="759273"/>
    <lineage>
        <taxon>Eukaryota</taxon>
        <taxon>Fungi</taxon>
        <taxon>Dikarya</taxon>
        <taxon>Ascomycota</taxon>
        <taxon>Pezizomycotina</taxon>
        <taxon>Sordariomycetes</taxon>
        <taxon>Hypocreomycetidae</taxon>
        <taxon>Glomerellales</taxon>
        <taxon>Glomerellaceae</taxon>
        <taxon>Colletotrichum</taxon>
        <taxon>Colletotrichum destructivum species complex</taxon>
    </lineage>
</organism>
<dbReference type="RefSeq" id="XP_018153326.1">
    <property type="nucleotide sequence ID" value="XM_018306485.1"/>
</dbReference>
<comment type="caution">
    <text evidence="2">The sequence shown here is derived from an EMBL/GenBank/DDBJ whole genome shotgun (WGS) entry which is preliminary data.</text>
</comment>
<accession>A0A1B7XYG2</accession>
<reference evidence="3" key="1">
    <citation type="journal article" date="2017" name="BMC Genomics">
        <title>Gapless genome assembly of Colletotrichum higginsianum reveals chromosome structure and association of transposable elements with secondary metabolite gene clusters.</title>
        <authorList>
            <person name="Dallery J.-F."/>
            <person name="Lapalu N."/>
            <person name="Zampounis A."/>
            <person name="Pigne S."/>
            <person name="Luyten I."/>
            <person name="Amselem J."/>
            <person name="Wittenberg A.H.J."/>
            <person name="Zhou S."/>
            <person name="de Queiroz M.V."/>
            <person name="Robin G.P."/>
            <person name="Auger A."/>
            <person name="Hainaut M."/>
            <person name="Henrissat B."/>
            <person name="Kim K.-T."/>
            <person name="Lee Y.-H."/>
            <person name="Lespinet O."/>
            <person name="Schwartz D.C."/>
            <person name="Thon M.R."/>
            <person name="O'Connell R.J."/>
        </authorList>
    </citation>
    <scope>NUCLEOTIDE SEQUENCE [LARGE SCALE GENOMIC DNA]</scope>
    <source>
        <strain evidence="3">IMI 349063</strain>
    </source>
</reference>
<evidence type="ECO:0000313" key="3">
    <source>
        <dbReference type="Proteomes" id="UP000092177"/>
    </source>
</evidence>
<protein>
    <submittedName>
        <fullName evidence="2">Uncharacterized protein</fullName>
    </submittedName>
</protein>
<evidence type="ECO:0000313" key="2">
    <source>
        <dbReference type="EMBL" id="OBR04808.1"/>
    </source>
</evidence>
<dbReference type="VEuPathDB" id="FungiDB:CH63R_11511"/>
<name>A0A1B7XYG2_COLHI</name>
<dbReference type="AlphaFoldDB" id="A0A1B7XYG2"/>
<dbReference type="EMBL" id="LTAN01000008">
    <property type="protein sequence ID" value="OBR04808.1"/>
    <property type="molecule type" value="Genomic_DNA"/>
</dbReference>
<dbReference type="GeneID" id="28870592"/>
<dbReference type="KEGG" id="chig:CH63R_11511"/>
<dbReference type="Proteomes" id="UP000092177">
    <property type="component" value="Chromosome 8"/>
</dbReference>
<evidence type="ECO:0000256" key="1">
    <source>
        <dbReference type="SAM" id="MobiDB-lite"/>
    </source>
</evidence>